<evidence type="ECO:0000313" key="4">
    <source>
        <dbReference type="Proteomes" id="UP000291106"/>
    </source>
</evidence>
<dbReference type="AlphaFoldDB" id="A0A411PD29"/>
<dbReference type="OrthoDB" id="6072288at2"/>
<proteinExistence type="predicted"/>
<keyword evidence="4" id="KW-1185">Reference proteome</keyword>
<evidence type="ECO:0000313" key="3">
    <source>
        <dbReference type="EMBL" id="QBF81352.1"/>
    </source>
</evidence>
<feature type="coiled-coil region" evidence="1">
    <location>
        <begin position="734"/>
        <end position="761"/>
    </location>
</feature>
<evidence type="ECO:0000256" key="1">
    <source>
        <dbReference type="SAM" id="Coils"/>
    </source>
</evidence>
<feature type="compositionally biased region" description="Polar residues" evidence="2">
    <location>
        <begin position="9"/>
        <end position="26"/>
    </location>
</feature>
<organism evidence="3 4">
    <name type="scientific">Shewanella maritima</name>
    <dbReference type="NCBI Taxonomy" id="2520507"/>
    <lineage>
        <taxon>Bacteria</taxon>
        <taxon>Pseudomonadati</taxon>
        <taxon>Pseudomonadota</taxon>
        <taxon>Gammaproteobacteria</taxon>
        <taxon>Alteromonadales</taxon>
        <taxon>Shewanellaceae</taxon>
        <taxon>Shewanella</taxon>
    </lineage>
</organism>
<dbReference type="RefSeq" id="WP_130597329.1">
    <property type="nucleotide sequence ID" value="NZ_CP036200.1"/>
</dbReference>
<feature type="region of interest" description="Disordered" evidence="2">
    <location>
        <begin position="107"/>
        <end position="132"/>
    </location>
</feature>
<feature type="coiled-coil region" evidence="1">
    <location>
        <begin position="663"/>
        <end position="710"/>
    </location>
</feature>
<feature type="compositionally biased region" description="Polar residues" evidence="2">
    <location>
        <begin position="107"/>
        <end position="128"/>
    </location>
</feature>
<evidence type="ECO:0008006" key="5">
    <source>
        <dbReference type="Google" id="ProtNLM"/>
    </source>
</evidence>
<feature type="region of interest" description="Disordered" evidence="2">
    <location>
        <begin position="1"/>
        <end position="26"/>
    </location>
</feature>
<keyword evidence="1" id="KW-0175">Coiled coil</keyword>
<sequence length="801" mass="90299">MAVSPRLSLAQQNESPDLTANQNASSTQVELTNAIKKHTDIDEKRYRLALFHYFAGDFERALAQVELNQTRYNSSSFKSQLFKAGLEVNLGLNARATQTLTELTNYSRTSKSQATKPLTTKPEQTVATNRDENTTTTKELKLIALLQLAEQYIEQGKFTQAQRSLARIDWLPQSYAAKYGIMNQLAHWPSSAPSLVTAIDDEQAGLVVNQDESQSELADAEHSQSLEQAYLKLNQALIDMQNGDNSSAITKLEQVKNRHWQDEPQGFWQSLFSFAADEYSEDGNLGSGVAYHSQSVHSQMQQQAIVDYATLLQAQAYTLEQDYIQAFELLSDFPGQSPYANSAVFLYAHAASELTGVEHNNRHANRKLAKQMYQLLTEQAPYSDLAYQAYLLQVPLIFRHQYGQSLSDDHTDAQLNSDQLSPRQLNKSQLNPSLTLERIEDAYLAIVQLEYSQNQYTQLIKSLDEFSSAFANSADVLALSSPRPTTLNSDSQIAELGLVSSNSRSPWINKALNSPALKHSFTTLTSMRAISQSVTDLNDQSVWLADTIAMNQKRRQSIITQRANTNYQQLINELNQQVTALTDQVEQAKLAPVKSQTLFANSQQQDWLTRIQRSQLGLTRISQLDGAKDLTDYIDRLKRVQGVLNWQLSQQFPEALWQHQVQAKQLKQAADSLNLQYQSLQKSSANSDTLNQYAQAQRQYQSQIDSLSRQLVTVNQVLQADIKAQVAQFVMMEKQKLESHLLESRHQLASLLEQLTQLEQSLSSHEPDKSHVLENSLSMNETSTFTQAAYRQQVNIKEAQI</sequence>
<gene>
    <name evidence="3" type="ORF">EXU30_00560</name>
</gene>
<feature type="coiled-coil region" evidence="1">
    <location>
        <begin position="564"/>
        <end position="591"/>
    </location>
</feature>
<name>A0A411PD29_9GAMM</name>
<dbReference type="KEGG" id="smai:EXU30_00560"/>
<accession>A0A411PD29</accession>
<evidence type="ECO:0000256" key="2">
    <source>
        <dbReference type="SAM" id="MobiDB-lite"/>
    </source>
</evidence>
<reference evidence="3 4" key="1">
    <citation type="submission" date="2019-02" db="EMBL/GenBank/DDBJ databases">
        <title>Shewanella sp. D4-2 isolated from Dokdo Island.</title>
        <authorList>
            <person name="Baek K."/>
        </authorList>
    </citation>
    <scope>NUCLEOTIDE SEQUENCE [LARGE SCALE GENOMIC DNA]</scope>
    <source>
        <strain evidence="3 4">D4-2</strain>
    </source>
</reference>
<dbReference type="EMBL" id="CP036200">
    <property type="protein sequence ID" value="QBF81352.1"/>
    <property type="molecule type" value="Genomic_DNA"/>
</dbReference>
<dbReference type="Proteomes" id="UP000291106">
    <property type="component" value="Chromosome"/>
</dbReference>
<protein>
    <recommendedName>
        <fullName evidence="5">Tetratricopeptide repeat protein</fullName>
    </recommendedName>
</protein>